<dbReference type="PANTHER" id="PTHR32089">
    <property type="entry name" value="METHYL-ACCEPTING CHEMOTAXIS PROTEIN MCPB"/>
    <property type="match status" value="1"/>
</dbReference>
<sequence>MLLNRRKKRGLPETFFAEIASDPRAPLDLSHRFMKTDIRASHRPVMEMLDRIYDRFESQMHSIAEGALPLSSLAPELADIADRFQDTGTKQQELAIRMVEETEQAVRAEASMADLACRAAEHSEAIAHALEICKNQGHTAGKGMGHIGEETRMLSEQVGQLSSDAMRIDQIIGTIAAIAEDTGLLSLNASIEAARSGRAGAGFAVIAQEIRRLSSQVAQAADSIHTELSRIRGQIRETAAGVDRVKNCVEEGEIAITDVLSGLGEVGVRHGTFVQDMGVLSRTAEGQVRVFGDVASFVREIRQGIEERNGEGVKILSCARNIRNLTEKQLVATGGFHLRCHSRAKAAVSALAASGELLSDQRPVREGILAEFVSSAAYVELVYLTDTRGVQTVANQFRRGMDAVYASDGYGADWSGRPWFEKVKKSQKVFASDIYRSKATDAFCCTVAVPVHDSEGRFSGVLAADLCLEELLKIS</sequence>
<evidence type="ECO:0000256" key="3">
    <source>
        <dbReference type="PROSITE-ProRule" id="PRU00284"/>
    </source>
</evidence>
<dbReference type="Pfam" id="PF00015">
    <property type="entry name" value="MCPsignal"/>
    <property type="match status" value="1"/>
</dbReference>
<dbReference type="Gene3D" id="1.10.287.950">
    <property type="entry name" value="Methyl-accepting chemotaxis protein"/>
    <property type="match status" value="1"/>
</dbReference>
<dbReference type="SUPFAM" id="SSF103190">
    <property type="entry name" value="Sensory domain-like"/>
    <property type="match status" value="1"/>
</dbReference>
<evidence type="ECO:0000256" key="2">
    <source>
        <dbReference type="ARBA" id="ARBA00029447"/>
    </source>
</evidence>
<accession>A0ABT3NCP9</accession>
<proteinExistence type="inferred from homology"/>
<evidence type="ECO:0000313" key="5">
    <source>
        <dbReference type="EMBL" id="MCW7755227.1"/>
    </source>
</evidence>
<keyword evidence="6" id="KW-1185">Reference proteome</keyword>
<evidence type="ECO:0000313" key="6">
    <source>
        <dbReference type="Proteomes" id="UP001209681"/>
    </source>
</evidence>
<dbReference type="PROSITE" id="PS50111">
    <property type="entry name" value="CHEMOTAXIS_TRANSDUC_2"/>
    <property type="match status" value="1"/>
</dbReference>
<organism evidence="5 6">
    <name type="scientific">Desulfobotulus pelophilus</name>
    <dbReference type="NCBI Taxonomy" id="2823377"/>
    <lineage>
        <taxon>Bacteria</taxon>
        <taxon>Pseudomonadati</taxon>
        <taxon>Thermodesulfobacteriota</taxon>
        <taxon>Desulfobacteria</taxon>
        <taxon>Desulfobacterales</taxon>
        <taxon>Desulfobacteraceae</taxon>
        <taxon>Desulfobotulus</taxon>
    </lineage>
</organism>
<name>A0ABT3NCP9_9BACT</name>
<reference evidence="5 6" key="1">
    <citation type="submission" date="2022-11" db="EMBL/GenBank/DDBJ databases">
        <title>Desulfobotulus tamanensis H1 sp. nov. - anaerobic, alkaliphilic, sulphate reducing bacterium isolated from terrestrial mud volcano.</title>
        <authorList>
            <person name="Frolova A."/>
            <person name="Merkel A.Y."/>
            <person name="Slobodkin A.I."/>
        </authorList>
    </citation>
    <scope>NUCLEOTIDE SEQUENCE [LARGE SCALE GENOMIC DNA]</scope>
    <source>
        <strain evidence="5 6">H1</strain>
    </source>
</reference>
<dbReference type="InterPro" id="IPR029151">
    <property type="entry name" value="Sensor-like_sf"/>
</dbReference>
<dbReference type="Pfam" id="PF22673">
    <property type="entry name" value="MCP-like_PDC_1"/>
    <property type="match status" value="1"/>
</dbReference>
<dbReference type="Gene3D" id="3.30.450.20">
    <property type="entry name" value="PAS domain"/>
    <property type="match status" value="1"/>
</dbReference>
<evidence type="ECO:0000256" key="1">
    <source>
        <dbReference type="ARBA" id="ARBA00023224"/>
    </source>
</evidence>
<comment type="similarity">
    <text evidence="2">Belongs to the methyl-accepting chemotaxis (MCP) protein family.</text>
</comment>
<protein>
    <submittedName>
        <fullName evidence="5">Methyl-accepting chemotaxis protein</fullName>
    </submittedName>
</protein>
<dbReference type="InterPro" id="IPR004089">
    <property type="entry name" value="MCPsignal_dom"/>
</dbReference>
<dbReference type="CDD" id="cd18773">
    <property type="entry name" value="PDC1_HK_sensor"/>
    <property type="match status" value="1"/>
</dbReference>
<dbReference type="SUPFAM" id="SSF58104">
    <property type="entry name" value="Methyl-accepting chemotaxis protein (MCP) signaling domain"/>
    <property type="match status" value="1"/>
</dbReference>
<evidence type="ECO:0000259" key="4">
    <source>
        <dbReference type="PROSITE" id="PS50111"/>
    </source>
</evidence>
<dbReference type="SMART" id="SM00283">
    <property type="entry name" value="MA"/>
    <property type="match status" value="1"/>
</dbReference>
<dbReference type="EMBL" id="JAPFPW010000025">
    <property type="protein sequence ID" value="MCW7755227.1"/>
    <property type="molecule type" value="Genomic_DNA"/>
</dbReference>
<feature type="domain" description="Methyl-accepting transducer" evidence="4">
    <location>
        <begin position="76"/>
        <end position="302"/>
    </location>
</feature>
<dbReference type="Proteomes" id="UP001209681">
    <property type="component" value="Unassembled WGS sequence"/>
</dbReference>
<dbReference type="InterPro" id="IPR004090">
    <property type="entry name" value="Chemotax_Me-accpt_rcpt"/>
</dbReference>
<dbReference type="RefSeq" id="WP_265426162.1">
    <property type="nucleotide sequence ID" value="NZ_JAPFPW010000025.1"/>
</dbReference>
<dbReference type="PRINTS" id="PR00260">
    <property type="entry name" value="CHEMTRNSDUCR"/>
</dbReference>
<keyword evidence="1 3" id="KW-0807">Transducer</keyword>
<dbReference type="PANTHER" id="PTHR32089:SF112">
    <property type="entry name" value="LYSOZYME-LIKE PROTEIN-RELATED"/>
    <property type="match status" value="1"/>
</dbReference>
<comment type="caution">
    <text evidence="5">The sequence shown here is derived from an EMBL/GenBank/DDBJ whole genome shotgun (WGS) entry which is preliminary data.</text>
</comment>
<gene>
    <name evidence="5" type="ORF">OOT00_14660</name>
</gene>